<keyword evidence="3" id="KW-1185">Reference proteome</keyword>
<evidence type="ECO:0000256" key="1">
    <source>
        <dbReference type="SAM" id="MobiDB-lite"/>
    </source>
</evidence>
<dbReference type="InterPro" id="IPR054202">
    <property type="entry name" value="DUF6907"/>
</dbReference>
<gene>
    <name evidence="2" type="ORF">ACFQWG_11595</name>
</gene>
<accession>A0ABW2SQH3</accession>
<feature type="compositionally biased region" description="Basic and acidic residues" evidence="1">
    <location>
        <begin position="25"/>
        <end position="35"/>
    </location>
</feature>
<dbReference type="Proteomes" id="UP001596527">
    <property type="component" value="Unassembled WGS sequence"/>
</dbReference>
<reference evidence="3" key="1">
    <citation type="journal article" date="2019" name="Int. J. Syst. Evol. Microbiol.">
        <title>The Global Catalogue of Microorganisms (GCM) 10K type strain sequencing project: providing services to taxonomists for standard genome sequencing and annotation.</title>
        <authorList>
            <consortium name="The Broad Institute Genomics Platform"/>
            <consortium name="The Broad Institute Genome Sequencing Center for Infectious Disease"/>
            <person name="Wu L."/>
            <person name="Ma J."/>
        </authorList>
    </citation>
    <scope>NUCLEOTIDE SEQUENCE [LARGE SCALE GENOMIC DNA]</scope>
    <source>
        <strain evidence="3">CCUG 56698</strain>
    </source>
</reference>
<dbReference type="Pfam" id="PF21848">
    <property type="entry name" value="DUF6907"/>
    <property type="match status" value="1"/>
</dbReference>
<evidence type="ECO:0000313" key="3">
    <source>
        <dbReference type="Proteomes" id="UP001596527"/>
    </source>
</evidence>
<feature type="region of interest" description="Disordered" evidence="1">
    <location>
        <begin position="1"/>
        <end position="40"/>
    </location>
</feature>
<name>A0ABW2SQH3_9ACTO</name>
<proteinExistence type="predicted"/>
<organism evidence="2 3">
    <name type="scientific">Schaalia naturae</name>
    <dbReference type="NCBI Taxonomy" id="635203"/>
    <lineage>
        <taxon>Bacteria</taxon>
        <taxon>Bacillati</taxon>
        <taxon>Actinomycetota</taxon>
        <taxon>Actinomycetes</taxon>
        <taxon>Actinomycetales</taxon>
        <taxon>Actinomycetaceae</taxon>
        <taxon>Schaalia</taxon>
    </lineage>
</organism>
<dbReference type="RefSeq" id="WP_380975488.1">
    <property type="nucleotide sequence ID" value="NZ_JBHTEF010000001.1"/>
</dbReference>
<sequence length="109" mass="11955">MVDEQDRAAGRQAGACPPWCTVRHGRSDPPEDRLHQSSGLAVPVIARSGTAEPETLGEVREFVVVVSRKGGRGPTWVYVGDGEEQWLEIDAQTMSRVAEVLRQVTEELT</sequence>
<protein>
    <submittedName>
        <fullName evidence="2">DUF6907 domain-containing protein</fullName>
    </submittedName>
</protein>
<comment type="caution">
    <text evidence="2">The sequence shown here is derived from an EMBL/GenBank/DDBJ whole genome shotgun (WGS) entry which is preliminary data.</text>
</comment>
<dbReference type="EMBL" id="JBHTEF010000001">
    <property type="protein sequence ID" value="MFC7581838.1"/>
    <property type="molecule type" value="Genomic_DNA"/>
</dbReference>
<evidence type="ECO:0000313" key="2">
    <source>
        <dbReference type="EMBL" id="MFC7581838.1"/>
    </source>
</evidence>